<dbReference type="OrthoDB" id="5297034at2"/>
<dbReference type="PANTHER" id="PTHR38598:SF1">
    <property type="entry name" value="INNER MEMBRANE PROTEIN YJCH"/>
    <property type="match status" value="1"/>
</dbReference>
<keyword evidence="1" id="KW-0812">Transmembrane</keyword>
<evidence type="ECO:0000313" key="2">
    <source>
        <dbReference type="EMBL" id="KAB1073526.1"/>
    </source>
</evidence>
<feature type="transmembrane region" description="Helical" evidence="1">
    <location>
        <begin position="86"/>
        <end position="111"/>
    </location>
</feature>
<sequence>MSRIPYPQAINPAEPVVHGQGSLQAANAQSASEYDRIVANPKFQQLVHERTRFGWILTAVILVVYFGFIGLIAFDKALLATKVGGGTASLGLFLGVGVILIAFALTGIYVARANSRFDVLSADLKRSLGQ</sequence>
<dbReference type="EMBL" id="VZZK01000042">
    <property type="protein sequence ID" value="KAB1073526.1"/>
    <property type="molecule type" value="Genomic_DNA"/>
</dbReference>
<dbReference type="InterPro" id="IPR052959">
    <property type="entry name" value="Inner_membrane_assoc"/>
</dbReference>
<dbReference type="Pfam" id="PF04341">
    <property type="entry name" value="DUF485"/>
    <property type="match status" value="1"/>
</dbReference>
<name>A0A6L3SSJ0_9HYPH</name>
<reference evidence="2 3" key="1">
    <citation type="submission" date="2019-09" db="EMBL/GenBank/DDBJ databases">
        <title>YIM 48816 draft genome.</title>
        <authorList>
            <person name="Jiang L."/>
        </authorList>
    </citation>
    <scope>NUCLEOTIDE SEQUENCE [LARGE SCALE GENOMIC DNA]</scope>
    <source>
        <strain evidence="2 3">YIM 48816</strain>
    </source>
</reference>
<dbReference type="AlphaFoldDB" id="A0A6L3SSJ0"/>
<evidence type="ECO:0000256" key="1">
    <source>
        <dbReference type="SAM" id="Phobius"/>
    </source>
</evidence>
<gene>
    <name evidence="2" type="ORF">F6X53_26840</name>
</gene>
<dbReference type="GO" id="GO:0005886">
    <property type="term" value="C:plasma membrane"/>
    <property type="evidence" value="ECO:0007669"/>
    <property type="project" value="TreeGrafter"/>
</dbReference>
<protein>
    <submittedName>
        <fullName evidence="2">DUF485 domain-containing protein</fullName>
    </submittedName>
</protein>
<keyword evidence="3" id="KW-1185">Reference proteome</keyword>
<feature type="transmembrane region" description="Helical" evidence="1">
    <location>
        <begin position="53"/>
        <end position="74"/>
    </location>
</feature>
<dbReference type="InterPro" id="IPR007436">
    <property type="entry name" value="DUF485"/>
</dbReference>
<dbReference type="Proteomes" id="UP000474159">
    <property type="component" value="Unassembled WGS sequence"/>
</dbReference>
<keyword evidence="1" id="KW-1133">Transmembrane helix</keyword>
<dbReference type="PANTHER" id="PTHR38598">
    <property type="entry name" value="INNER MEMBRANE PROTEIN YJCH"/>
    <property type="match status" value="1"/>
</dbReference>
<comment type="caution">
    <text evidence="2">The sequence shown here is derived from an EMBL/GenBank/DDBJ whole genome shotgun (WGS) entry which is preliminary data.</text>
</comment>
<dbReference type="RefSeq" id="WP_151004138.1">
    <property type="nucleotide sequence ID" value="NZ_BPQY01000473.1"/>
</dbReference>
<accession>A0A6L3SSJ0</accession>
<evidence type="ECO:0000313" key="3">
    <source>
        <dbReference type="Proteomes" id="UP000474159"/>
    </source>
</evidence>
<keyword evidence="1" id="KW-0472">Membrane</keyword>
<organism evidence="2 3">
    <name type="scientific">Methylobacterium soli</name>
    <dbReference type="NCBI Taxonomy" id="553447"/>
    <lineage>
        <taxon>Bacteria</taxon>
        <taxon>Pseudomonadati</taxon>
        <taxon>Pseudomonadota</taxon>
        <taxon>Alphaproteobacteria</taxon>
        <taxon>Hyphomicrobiales</taxon>
        <taxon>Methylobacteriaceae</taxon>
        <taxon>Methylobacterium</taxon>
    </lineage>
</organism>
<proteinExistence type="predicted"/>